<keyword evidence="12" id="KW-1185">Reference proteome</keyword>
<dbReference type="PANTHER" id="PTHR36427:SF3">
    <property type="entry name" value="LARGE RIBOSOMAL SUBUNIT PROTEIN UL1M"/>
    <property type="match status" value="1"/>
</dbReference>
<dbReference type="InterPro" id="IPR016095">
    <property type="entry name" value="Ribosomal_uL1_3-a/b-sand"/>
</dbReference>
<name>A0ABS5CYG9_9MOLU</name>
<organism evidence="11 12">
    <name type="scientific">Candidatus Phytoplasma meliae</name>
    <dbReference type="NCBI Taxonomy" id="1848402"/>
    <lineage>
        <taxon>Bacteria</taxon>
        <taxon>Bacillati</taxon>
        <taxon>Mycoplasmatota</taxon>
        <taxon>Mollicutes</taxon>
        <taxon>Acholeplasmatales</taxon>
        <taxon>Acholeplasmataceae</taxon>
        <taxon>Candidatus Phytoplasma</taxon>
        <taxon>16SrXIII (Mexican periwinkle virescence group)</taxon>
    </lineage>
</organism>
<dbReference type="InterPro" id="IPR002143">
    <property type="entry name" value="Ribosomal_uL1"/>
</dbReference>
<dbReference type="Gene3D" id="3.40.50.790">
    <property type="match status" value="1"/>
</dbReference>
<dbReference type="PIRSF" id="PIRSF002155">
    <property type="entry name" value="Ribosomal_L1"/>
    <property type="match status" value="1"/>
</dbReference>
<evidence type="ECO:0000256" key="4">
    <source>
        <dbReference type="ARBA" id="ARBA00022845"/>
    </source>
</evidence>
<dbReference type="InterPro" id="IPR023673">
    <property type="entry name" value="Ribosomal_uL1_CS"/>
</dbReference>
<keyword evidence="7 9" id="KW-0687">Ribonucleoprotein</keyword>
<dbReference type="CDD" id="cd00403">
    <property type="entry name" value="Ribosomal_L1"/>
    <property type="match status" value="1"/>
</dbReference>
<evidence type="ECO:0000256" key="10">
    <source>
        <dbReference type="RuleBase" id="RU000659"/>
    </source>
</evidence>
<evidence type="ECO:0000256" key="9">
    <source>
        <dbReference type="HAMAP-Rule" id="MF_01318"/>
    </source>
</evidence>
<keyword evidence="3 9" id="KW-0699">rRNA-binding</keyword>
<dbReference type="Gene3D" id="3.30.190.20">
    <property type="match status" value="1"/>
</dbReference>
<dbReference type="InterPro" id="IPR005878">
    <property type="entry name" value="Ribosom_uL1_bac-type"/>
</dbReference>
<dbReference type="PANTHER" id="PTHR36427">
    <property type="entry name" value="54S RIBOSOMAL PROTEIN L1, MITOCHONDRIAL"/>
    <property type="match status" value="1"/>
</dbReference>
<dbReference type="Pfam" id="PF00687">
    <property type="entry name" value="Ribosomal_L1"/>
    <property type="match status" value="1"/>
</dbReference>
<dbReference type="EMBL" id="JACAOD020000008">
    <property type="protein sequence ID" value="MBP5836028.1"/>
    <property type="molecule type" value="Genomic_DNA"/>
</dbReference>
<comment type="function">
    <text evidence="9">Binds directly to 23S rRNA. The L1 stalk is quite mobile in the ribosome, and is involved in E site tRNA release.</text>
</comment>
<reference evidence="11" key="1">
    <citation type="submission" date="2021-04" db="EMBL/GenBank/DDBJ databases">
        <title>Genomic features of Candidatus Phytoplasma meliae isolate ChTYXIII (1SrXIII-G).</title>
        <authorList>
            <person name="Fernandez F.D."/>
            <person name="Conci L.R."/>
        </authorList>
    </citation>
    <scope>NUCLEOTIDE SEQUENCE [LARGE SCALE GENOMIC DNA]</scope>
    <source>
        <strain evidence="11">ChTYXIII-Mo</strain>
    </source>
</reference>
<evidence type="ECO:0000256" key="8">
    <source>
        <dbReference type="ARBA" id="ARBA00035241"/>
    </source>
</evidence>
<evidence type="ECO:0000256" key="5">
    <source>
        <dbReference type="ARBA" id="ARBA00022884"/>
    </source>
</evidence>
<dbReference type="InterPro" id="IPR023674">
    <property type="entry name" value="Ribosomal_uL1-like"/>
</dbReference>
<keyword evidence="4 9" id="KW-0810">Translation regulation</keyword>
<keyword evidence="9" id="KW-0820">tRNA-binding</keyword>
<comment type="caution">
    <text evidence="11">The sequence shown here is derived from an EMBL/GenBank/DDBJ whole genome shotgun (WGS) entry which is preliminary data.</text>
</comment>
<dbReference type="SUPFAM" id="SSF56808">
    <property type="entry name" value="Ribosomal protein L1"/>
    <property type="match status" value="1"/>
</dbReference>
<comment type="similarity">
    <text evidence="1 9 10">Belongs to the universal ribosomal protein uL1 family.</text>
</comment>
<proteinExistence type="inferred from homology"/>
<evidence type="ECO:0000256" key="6">
    <source>
        <dbReference type="ARBA" id="ARBA00022980"/>
    </source>
</evidence>
<comment type="subunit">
    <text evidence="9">Part of the 50S ribosomal subunit.</text>
</comment>
<gene>
    <name evidence="9 11" type="primary">rplA</name>
    <name evidence="11" type="ORF">CHTY_002180</name>
</gene>
<evidence type="ECO:0000256" key="7">
    <source>
        <dbReference type="ARBA" id="ARBA00023274"/>
    </source>
</evidence>
<keyword evidence="2 9" id="KW-0678">Repressor</keyword>
<dbReference type="PROSITE" id="PS01199">
    <property type="entry name" value="RIBOSOMAL_L1"/>
    <property type="match status" value="1"/>
</dbReference>
<comment type="function">
    <text evidence="9">Protein L1 is also a translational repressor protein, it controls the translation of the L11 operon by binding to its mRNA.</text>
</comment>
<dbReference type="Proteomes" id="UP001195571">
    <property type="component" value="Unassembled WGS sequence"/>
</dbReference>
<evidence type="ECO:0000256" key="1">
    <source>
        <dbReference type="ARBA" id="ARBA00010531"/>
    </source>
</evidence>
<keyword evidence="5 9" id="KW-0694">RNA-binding</keyword>
<keyword evidence="6 9" id="KW-0689">Ribosomal protein</keyword>
<dbReference type="HAMAP" id="MF_01318_B">
    <property type="entry name" value="Ribosomal_uL1_B"/>
    <property type="match status" value="1"/>
</dbReference>
<dbReference type="NCBIfam" id="TIGR01169">
    <property type="entry name" value="rplA_bact"/>
    <property type="match status" value="1"/>
</dbReference>
<dbReference type="InterPro" id="IPR028364">
    <property type="entry name" value="Ribosomal_uL1/biogenesis"/>
</dbReference>
<sequence length="231" mass="25420">MKRSKKYLAASQKINVKKTYPLQEAIKLAQQAQFTKFDSTVECAFNLNLDPKKADQNLRGALNLPHGTGKVLKVAVLAQGQQAKDAQAAAADYVGDQDLIDKIAKNWFDFDVLIATPAMMPQLSKLGRILGPKGLMPNPKVGTVADNVGLAVQEIKKGKIEYRLDKNGNIHAIIGKVSFEEYQLLENLKTLYSQLLAVKPRTVKGNYIKKISLSTTMSPGIKIDPMTIILQ</sequence>
<evidence type="ECO:0000313" key="12">
    <source>
        <dbReference type="Proteomes" id="UP001195571"/>
    </source>
</evidence>
<evidence type="ECO:0000256" key="3">
    <source>
        <dbReference type="ARBA" id="ARBA00022730"/>
    </source>
</evidence>
<evidence type="ECO:0000256" key="2">
    <source>
        <dbReference type="ARBA" id="ARBA00022491"/>
    </source>
</evidence>
<accession>A0ABS5CYG9</accession>
<dbReference type="GO" id="GO:0005840">
    <property type="term" value="C:ribosome"/>
    <property type="evidence" value="ECO:0007669"/>
    <property type="project" value="UniProtKB-KW"/>
</dbReference>
<protein>
    <recommendedName>
        <fullName evidence="8 9">Large ribosomal subunit protein uL1</fullName>
    </recommendedName>
</protein>
<evidence type="ECO:0000313" key="11">
    <source>
        <dbReference type="EMBL" id="MBP5836028.1"/>
    </source>
</evidence>
<dbReference type="RefSeq" id="WP_203552292.1">
    <property type="nucleotide sequence ID" value="NZ_JACAOD020000008.1"/>
</dbReference>